<feature type="non-terminal residue" evidence="1">
    <location>
        <position position="71"/>
    </location>
</feature>
<name>X0XJ47_9ZZZZ</name>
<dbReference type="AlphaFoldDB" id="X0XJ47"/>
<evidence type="ECO:0000313" key="1">
    <source>
        <dbReference type="EMBL" id="GAG43205.1"/>
    </source>
</evidence>
<accession>X0XJ47</accession>
<protein>
    <recommendedName>
        <fullName evidence="2">DUF4258 domain-containing protein</fullName>
    </recommendedName>
</protein>
<proteinExistence type="predicted"/>
<evidence type="ECO:0008006" key="2">
    <source>
        <dbReference type="Google" id="ProtNLM"/>
    </source>
</evidence>
<sequence length="71" mass="8588">MKKVIYTSHLEFRLEKRQISADIPSRIYRDSKERYYDSATGHRIAIGRLDYSGREREVMIAYDEFEDRIEI</sequence>
<comment type="caution">
    <text evidence="1">The sequence shown here is derived from an EMBL/GenBank/DDBJ whole genome shotgun (WGS) entry which is preliminary data.</text>
</comment>
<gene>
    <name evidence="1" type="ORF">S01H1_79801</name>
</gene>
<dbReference type="EMBL" id="BARS01053830">
    <property type="protein sequence ID" value="GAG43205.1"/>
    <property type="molecule type" value="Genomic_DNA"/>
</dbReference>
<organism evidence="1">
    <name type="scientific">marine sediment metagenome</name>
    <dbReference type="NCBI Taxonomy" id="412755"/>
    <lineage>
        <taxon>unclassified sequences</taxon>
        <taxon>metagenomes</taxon>
        <taxon>ecological metagenomes</taxon>
    </lineage>
</organism>
<reference evidence="1" key="1">
    <citation type="journal article" date="2014" name="Front. Microbiol.">
        <title>High frequency of phylogenetically diverse reductive dehalogenase-homologous genes in deep subseafloor sedimentary metagenomes.</title>
        <authorList>
            <person name="Kawai M."/>
            <person name="Futagami T."/>
            <person name="Toyoda A."/>
            <person name="Takaki Y."/>
            <person name="Nishi S."/>
            <person name="Hori S."/>
            <person name="Arai W."/>
            <person name="Tsubouchi T."/>
            <person name="Morono Y."/>
            <person name="Uchiyama I."/>
            <person name="Ito T."/>
            <person name="Fujiyama A."/>
            <person name="Inagaki F."/>
            <person name="Takami H."/>
        </authorList>
    </citation>
    <scope>NUCLEOTIDE SEQUENCE</scope>
    <source>
        <strain evidence="1">Expedition CK06-06</strain>
    </source>
</reference>